<accession>A0A2Z7BBV8</accession>
<reference evidence="2 3" key="1">
    <citation type="journal article" date="2015" name="Proc. Natl. Acad. Sci. U.S.A.">
        <title>The resurrection genome of Boea hygrometrica: A blueprint for survival of dehydration.</title>
        <authorList>
            <person name="Xiao L."/>
            <person name="Yang G."/>
            <person name="Zhang L."/>
            <person name="Yang X."/>
            <person name="Zhao S."/>
            <person name="Ji Z."/>
            <person name="Zhou Q."/>
            <person name="Hu M."/>
            <person name="Wang Y."/>
            <person name="Chen M."/>
            <person name="Xu Y."/>
            <person name="Jin H."/>
            <person name="Xiao X."/>
            <person name="Hu G."/>
            <person name="Bao F."/>
            <person name="Hu Y."/>
            <person name="Wan P."/>
            <person name="Li L."/>
            <person name="Deng X."/>
            <person name="Kuang T."/>
            <person name="Xiang C."/>
            <person name="Zhu J.K."/>
            <person name="Oliver M.J."/>
            <person name="He Y."/>
        </authorList>
    </citation>
    <scope>NUCLEOTIDE SEQUENCE [LARGE SCALE GENOMIC DNA]</scope>
    <source>
        <strain evidence="3">cv. XS01</strain>
    </source>
</reference>
<evidence type="ECO:0000256" key="1">
    <source>
        <dbReference type="SAM" id="MobiDB-lite"/>
    </source>
</evidence>
<evidence type="ECO:0000313" key="3">
    <source>
        <dbReference type="Proteomes" id="UP000250235"/>
    </source>
</evidence>
<dbReference type="Proteomes" id="UP000250235">
    <property type="component" value="Unassembled WGS sequence"/>
</dbReference>
<feature type="region of interest" description="Disordered" evidence="1">
    <location>
        <begin position="1"/>
        <end position="25"/>
    </location>
</feature>
<organism evidence="2 3">
    <name type="scientific">Dorcoceras hygrometricum</name>
    <dbReference type="NCBI Taxonomy" id="472368"/>
    <lineage>
        <taxon>Eukaryota</taxon>
        <taxon>Viridiplantae</taxon>
        <taxon>Streptophyta</taxon>
        <taxon>Embryophyta</taxon>
        <taxon>Tracheophyta</taxon>
        <taxon>Spermatophyta</taxon>
        <taxon>Magnoliopsida</taxon>
        <taxon>eudicotyledons</taxon>
        <taxon>Gunneridae</taxon>
        <taxon>Pentapetalae</taxon>
        <taxon>asterids</taxon>
        <taxon>lamiids</taxon>
        <taxon>Lamiales</taxon>
        <taxon>Gesneriaceae</taxon>
        <taxon>Didymocarpoideae</taxon>
        <taxon>Trichosporeae</taxon>
        <taxon>Loxocarpinae</taxon>
        <taxon>Dorcoceras</taxon>
    </lineage>
</organism>
<keyword evidence="3" id="KW-1185">Reference proteome</keyword>
<proteinExistence type="predicted"/>
<evidence type="ECO:0000313" key="2">
    <source>
        <dbReference type="EMBL" id="KZV31983.1"/>
    </source>
</evidence>
<dbReference type="AlphaFoldDB" id="A0A2Z7BBV8"/>
<protein>
    <submittedName>
        <fullName evidence="2">Aldose 1-epimerase</fullName>
    </submittedName>
</protein>
<sequence>MPPRRNIIQKTGETSNTENLSRGPESQVDWAAKMRIRPPEFETRICDVKYHVSLHSRCRYSDIQDVCMAIESLTTLDLPMVVESIGIYELKRPYYMLAMTYWFLQAISVIPRGSWGDVARRFTLIRWGPNCYFGLGGPKNCFHIIMLSFVNCVDRFDLIVDRDYDGATLMDLKSMCTLDLSKETVLERKTDFDWGKQIPQVERNVEQM</sequence>
<gene>
    <name evidence="2" type="ORF">F511_05093</name>
</gene>
<feature type="compositionally biased region" description="Polar residues" evidence="1">
    <location>
        <begin position="8"/>
        <end position="20"/>
    </location>
</feature>
<name>A0A2Z7BBV8_9LAMI</name>
<dbReference type="EMBL" id="KV006978">
    <property type="protein sequence ID" value="KZV31983.1"/>
    <property type="molecule type" value="Genomic_DNA"/>
</dbReference>